<keyword evidence="3" id="KW-1185">Reference proteome</keyword>
<feature type="transmembrane region" description="Helical" evidence="1">
    <location>
        <begin position="97"/>
        <end position="113"/>
    </location>
</feature>
<keyword evidence="1" id="KW-1133">Transmembrane helix</keyword>
<feature type="transmembrane region" description="Helical" evidence="1">
    <location>
        <begin position="65"/>
        <end position="85"/>
    </location>
</feature>
<evidence type="ECO:0000313" key="3">
    <source>
        <dbReference type="Proteomes" id="UP001209318"/>
    </source>
</evidence>
<feature type="transmembrane region" description="Helical" evidence="1">
    <location>
        <begin position="6"/>
        <end position="24"/>
    </location>
</feature>
<dbReference type="EMBL" id="JAOUSF010000005">
    <property type="protein sequence ID" value="MCU9614910.1"/>
    <property type="molecule type" value="Genomic_DNA"/>
</dbReference>
<organism evidence="2 3">
    <name type="scientific">Perspicuibacillus lycopersici</name>
    <dbReference type="NCBI Taxonomy" id="1325689"/>
    <lineage>
        <taxon>Bacteria</taxon>
        <taxon>Bacillati</taxon>
        <taxon>Bacillota</taxon>
        <taxon>Bacilli</taxon>
        <taxon>Bacillales</taxon>
        <taxon>Bacillaceae</taxon>
        <taxon>Perspicuibacillus</taxon>
    </lineage>
</organism>
<name>A0AAE3IZH3_9BACI</name>
<keyword evidence="1" id="KW-0472">Membrane</keyword>
<sequence>MSIVIFASFAWLIMILFVYMPKWLTIAEMIFLYFIVGIMTVTLFTILDVNLHWVPVTRKVEQSLALHLCRFIIIPFPVIMAASIFNSPLNIRRKWMIVALLVFVLLVGDWLMQKFELIFFRHWSMVYSIFMYPAFIFLLSMISRLYRRLDGGGIKQS</sequence>
<evidence type="ECO:0000256" key="1">
    <source>
        <dbReference type="SAM" id="Phobius"/>
    </source>
</evidence>
<dbReference type="Proteomes" id="UP001209318">
    <property type="component" value="Unassembled WGS sequence"/>
</dbReference>
<feature type="transmembrane region" description="Helical" evidence="1">
    <location>
        <begin position="31"/>
        <end position="53"/>
    </location>
</feature>
<dbReference type="RefSeq" id="WP_263074229.1">
    <property type="nucleotide sequence ID" value="NZ_JAOUSF010000005.1"/>
</dbReference>
<keyword evidence="1" id="KW-0812">Transmembrane</keyword>
<comment type="caution">
    <text evidence="2">The sequence shown here is derived from an EMBL/GenBank/DDBJ whole genome shotgun (WGS) entry which is preliminary data.</text>
</comment>
<accession>A0AAE3IZH3</accession>
<dbReference type="AlphaFoldDB" id="A0AAE3IZH3"/>
<feature type="transmembrane region" description="Helical" evidence="1">
    <location>
        <begin position="125"/>
        <end position="146"/>
    </location>
</feature>
<reference evidence="2" key="1">
    <citation type="submission" date="2022-10" db="EMBL/GenBank/DDBJ databases">
        <title>Description of Fervidibacillus gen. nov. in the family Fervidibacillaceae fam. nov. with two species, Fervidibacillus albus sp. nov., and Fervidibacillus halotolerans sp. nov., isolated from tidal flat sediments.</title>
        <authorList>
            <person name="Kwon K.K."/>
            <person name="Yang S.-H."/>
        </authorList>
    </citation>
    <scope>NUCLEOTIDE SEQUENCE</scope>
    <source>
        <strain evidence="2">JCM 19140</strain>
    </source>
</reference>
<gene>
    <name evidence="2" type="ORF">OEV98_15300</name>
</gene>
<protein>
    <submittedName>
        <fullName evidence="2">Uncharacterized protein</fullName>
    </submittedName>
</protein>
<evidence type="ECO:0000313" key="2">
    <source>
        <dbReference type="EMBL" id="MCU9614910.1"/>
    </source>
</evidence>
<proteinExistence type="predicted"/>